<sequence length="584" mass="64708">MSRREMAARGWEELDILLVSGDAYVDHPAFGIPLLGRLLESEGYRVGIIAQPDWKDPEALRIMGRPRLFAAVSAGAMDSMVNHYTAAKKIRSNDAYTPGGRAGGRPNRAVIAYTAALKGAFKGLGVVIGGIEASLRRLAHYDYWDDRVRRSVLVDSKADLLVFGMGETPLLEIARRVQGGESLSSLSDISGTAHLSPEPPEQAVVLPSFEEVSQDPARYGEAFRLAAGEANPYSGRVLAQQHGPRWVVVQPPAASLDEVALDRVYGLPFQKLPHPSYHEAIPAYEQIRFSITTHRGCFGGCAFCAITHHQGKQIQSRSEQSVLDELERLADHPEFRGTVTDIGGPTANMYGLECGSDKARRTCRRAGCLYPRPCRHLVTSGRRAAQLLGKVRRQRGVKHAYVASGIRYDLMEHQQEYFEALLEHHVGGLLKVAPESASNKVTRVMRKPGPGAFEQFLAYYRQTSGKLGLRQGVVPYFIAGHPGSTLSDMVDVALFLKRNRLRVEQVQEFTPTPGTLATCMYHTGCDPFTGEPVNVPRSPREKRLQKALLLWHLPEHRQDVLEALRRCGRQEDGRLLLERRRGGN</sequence>
<comment type="cofactor">
    <cofactor evidence="6">
        <name>[4Fe-4S] cluster</name>
        <dbReference type="ChEBI" id="CHEBI:49883"/>
    </cofactor>
    <text evidence="6">Binds 1 [4Fe-4S] cluster. The cluster is coordinated with 3 cysteines and an exchangeable S-adenosyl-L-methionine.</text>
</comment>
<evidence type="ECO:0000313" key="9">
    <source>
        <dbReference type="Proteomes" id="UP001319827"/>
    </source>
</evidence>
<dbReference type="HAMAP" id="MF_01251">
    <property type="entry name" value="UPF0313"/>
    <property type="match status" value="1"/>
</dbReference>
<reference evidence="8 9" key="1">
    <citation type="journal article" date="2016" name="C (Basel)">
        <title>Selective Growth of and Electricity Production by Marine Exoelectrogenic Bacteria in Self-Aggregated Hydrogel of Microbially Reduced Graphene Oxide.</title>
        <authorList>
            <person name="Yoshida N."/>
            <person name="Goto Y."/>
            <person name="Miyata Y."/>
        </authorList>
    </citation>
    <scope>NUCLEOTIDE SEQUENCE [LARGE SCALE GENOMIC DNA]</scope>
    <source>
        <strain evidence="8 9">NIT-T3</strain>
    </source>
</reference>
<evidence type="ECO:0000256" key="1">
    <source>
        <dbReference type="ARBA" id="ARBA00022485"/>
    </source>
</evidence>
<dbReference type="InterPro" id="IPR006638">
    <property type="entry name" value="Elp3/MiaA/NifB-like_rSAM"/>
</dbReference>
<dbReference type="PANTHER" id="PTHR32331">
    <property type="entry name" value="UPF0313 PROTEIN YGIQ"/>
    <property type="match status" value="1"/>
</dbReference>
<protein>
    <submittedName>
        <fullName evidence="8">UPF0313 protein</fullName>
    </submittedName>
</protein>
<dbReference type="InterPro" id="IPR020612">
    <property type="entry name" value="Methylthiotransferase_CS"/>
</dbReference>
<keyword evidence="9" id="KW-1185">Reference proteome</keyword>
<evidence type="ECO:0000256" key="6">
    <source>
        <dbReference type="HAMAP-Rule" id="MF_01251"/>
    </source>
</evidence>
<evidence type="ECO:0000256" key="5">
    <source>
        <dbReference type="ARBA" id="ARBA00023014"/>
    </source>
</evidence>
<dbReference type="InterPro" id="IPR058240">
    <property type="entry name" value="rSAM_sf"/>
</dbReference>
<feature type="binding site" evidence="6">
    <location>
        <position position="301"/>
    </location>
    <ligand>
        <name>[4Fe-4S] cluster</name>
        <dbReference type="ChEBI" id="CHEBI:49883"/>
        <note>4Fe-4S-S-AdoMet</note>
    </ligand>
</feature>
<dbReference type="SMART" id="SM00729">
    <property type="entry name" value="Elp3"/>
    <property type="match status" value="1"/>
</dbReference>
<dbReference type="SFLD" id="SFLDS00029">
    <property type="entry name" value="Radical_SAM"/>
    <property type="match status" value="1"/>
</dbReference>
<dbReference type="PANTHER" id="PTHR32331:SF0">
    <property type="entry name" value="UPF0313 PROTEIN YGIQ"/>
    <property type="match status" value="1"/>
</dbReference>
<dbReference type="RefSeq" id="WP_221248860.1">
    <property type="nucleotide sequence ID" value="NZ_AP024355.1"/>
</dbReference>
<feature type="binding site" evidence="6">
    <location>
        <position position="297"/>
    </location>
    <ligand>
        <name>[4Fe-4S] cluster</name>
        <dbReference type="ChEBI" id="CHEBI:49883"/>
        <note>4Fe-4S-S-AdoMet</note>
    </ligand>
</feature>
<keyword evidence="1 6" id="KW-0004">4Fe-4S</keyword>
<dbReference type="Proteomes" id="UP001319827">
    <property type="component" value="Chromosome"/>
</dbReference>
<comment type="similarity">
    <text evidence="6">Belongs to the UPF0313 family.</text>
</comment>
<evidence type="ECO:0000256" key="2">
    <source>
        <dbReference type="ARBA" id="ARBA00022691"/>
    </source>
</evidence>
<keyword evidence="3 6" id="KW-0479">Metal-binding</keyword>
<feature type="binding site" evidence="6">
    <location>
        <position position="304"/>
    </location>
    <ligand>
        <name>[4Fe-4S] cluster</name>
        <dbReference type="ChEBI" id="CHEBI:49883"/>
        <note>4Fe-4S-S-AdoMet</note>
    </ligand>
</feature>
<dbReference type="SFLD" id="SFLDG01082">
    <property type="entry name" value="B12-binding_domain_containing"/>
    <property type="match status" value="1"/>
</dbReference>
<dbReference type="NCBIfam" id="TIGR03904">
    <property type="entry name" value="SAM_YgiQ"/>
    <property type="match status" value="1"/>
</dbReference>
<dbReference type="InterPro" id="IPR023404">
    <property type="entry name" value="rSAM_horseshoe"/>
</dbReference>
<proteinExistence type="inferred from homology"/>
<dbReference type="Gene3D" id="3.80.30.20">
    <property type="entry name" value="tm_1862 like domain"/>
    <property type="match status" value="1"/>
</dbReference>
<reference evidence="8 9" key="2">
    <citation type="journal article" date="2021" name="Int. J. Syst. Evol. Microbiol.">
        <title>Isolation and Polyphasic Characterization of Desulfuromonas versatilis sp. Nov., an Electrogenic Bacteria Capable of Versatile Metabolism Isolated from a Graphene Oxide-Reducing Enrichment Culture.</title>
        <authorList>
            <person name="Xie L."/>
            <person name="Yoshida N."/>
            <person name="Ishii S."/>
            <person name="Meng L."/>
        </authorList>
    </citation>
    <scope>NUCLEOTIDE SEQUENCE [LARGE SCALE GENOMIC DNA]</scope>
    <source>
        <strain evidence="8 9">NIT-T3</strain>
    </source>
</reference>
<dbReference type="InterPro" id="IPR013704">
    <property type="entry name" value="UPF0313_N"/>
</dbReference>
<evidence type="ECO:0000259" key="7">
    <source>
        <dbReference type="PROSITE" id="PS51918"/>
    </source>
</evidence>
<dbReference type="PROSITE" id="PS01278">
    <property type="entry name" value="MTTASE_RADICAL"/>
    <property type="match status" value="1"/>
</dbReference>
<evidence type="ECO:0000313" key="8">
    <source>
        <dbReference type="EMBL" id="BCR05439.1"/>
    </source>
</evidence>
<organism evidence="8 9">
    <name type="scientific">Desulfuromonas versatilis</name>
    <dbReference type="NCBI Taxonomy" id="2802975"/>
    <lineage>
        <taxon>Bacteria</taxon>
        <taxon>Pseudomonadati</taxon>
        <taxon>Thermodesulfobacteriota</taxon>
        <taxon>Desulfuromonadia</taxon>
        <taxon>Desulfuromonadales</taxon>
        <taxon>Desulfuromonadaceae</taxon>
        <taxon>Desulfuromonas</taxon>
    </lineage>
</organism>
<dbReference type="Pfam" id="PF04055">
    <property type="entry name" value="Radical_SAM"/>
    <property type="match status" value="1"/>
</dbReference>
<dbReference type="Pfam" id="PF08497">
    <property type="entry name" value="Radical_SAM_N"/>
    <property type="match status" value="1"/>
</dbReference>
<keyword evidence="5 6" id="KW-0411">Iron-sulfur</keyword>
<keyword evidence="2 6" id="KW-0949">S-adenosyl-L-methionine</keyword>
<dbReference type="SUPFAM" id="SSF102114">
    <property type="entry name" value="Radical SAM enzymes"/>
    <property type="match status" value="1"/>
</dbReference>
<evidence type="ECO:0000256" key="3">
    <source>
        <dbReference type="ARBA" id="ARBA00022723"/>
    </source>
</evidence>
<dbReference type="InterPro" id="IPR024560">
    <property type="entry name" value="UPF0313_C"/>
</dbReference>
<accession>A0ABM8HXY0</accession>
<dbReference type="PROSITE" id="PS51918">
    <property type="entry name" value="RADICAL_SAM"/>
    <property type="match status" value="1"/>
</dbReference>
<dbReference type="Pfam" id="PF11842">
    <property type="entry name" value="DUF3362"/>
    <property type="match status" value="1"/>
</dbReference>
<dbReference type="SFLD" id="SFLDG01069">
    <property type="entry name" value="UPF0313"/>
    <property type="match status" value="1"/>
</dbReference>
<dbReference type="InterPro" id="IPR022946">
    <property type="entry name" value="UPF0313"/>
</dbReference>
<dbReference type="EMBL" id="AP024355">
    <property type="protein sequence ID" value="BCR05439.1"/>
    <property type="molecule type" value="Genomic_DNA"/>
</dbReference>
<name>A0ABM8HXY0_9BACT</name>
<dbReference type="InterPro" id="IPR007197">
    <property type="entry name" value="rSAM"/>
</dbReference>
<keyword evidence="4 6" id="KW-0408">Iron</keyword>
<evidence type="ECO:0000256" key="4">
    <source>
        <dbReference type="ARBA" id="ARBA00023004"/>
    </source>
</evidence>
<feature type="domain" description="Radical SAM core" evidence="7">
    <location>
        <begin position="283"/>
        <end position="553"/>
    </location>
</feature>
<gene>
    <name evidence="8" type="ORF">DESUT3_25080</name>
</gene>